<accession>A0A2H0YTE0</accession>
<reference evidence="2" key="1">
    <citation type="submission" date="2017-09" db="EMBL/GenBank/DDBJ databases">
        <title>Depth-based differentiation of microbial function through sediment-hosted aquifers and enrichment of novel symbionts in the deep terrestrial subsurface.</title>
        <authorList>
            <person name="Probst A.J."/>
            <person name="Ladd B."/>
            <person name="Jarett J.K."/>
            <person name="Geller-Mcgrath D.E."/>
            <person name="Sieber C.M.K."/>
            <person name="Emerson J.B."/>
            <person name="Anantharaman K."/>
            <person name="Thomas B.C."/>
            <person name="Malmstrom R."/>
            <person name="Stieglmeier M."/>
            <person name="Klingl A."/>
            <person name="Woyke T."/>
            <person name="Ryan C.M."/>
            <person name="Banfield J.F."/>
        </authorList>
    </citation>
    <scope>NUCLEOTIDE SEQUENCE [LARGE SCALE GENOMIC DNA]</scope>
</reference>
<protein>
    <recommendedName>
        <fullName evidence="3">Histidine kinase/HSP90-like ATPase domain-containing protein</fullName>
    </recommendedName>
</protein>
<proteinExistence type="predicted"/>
<dbReference type="SUPFAM" id="SSF55874">
    <property type="entry name" value="ATPase domain of HSP90 chaperone/DNA topoisomerase II/histidine kinase"/>
    <property type="match status" value="1"/>
</dbReference>
<dbReference type="EMBL" id="PEXV01000059">
    <property type="protein sequence ID" value="PIS41720.1"/>
    <property type="molecule type" value="Genomic_DNA"/>
</dbReference>
<dbReference type="AlphaFoldDB" id="A0A2H0YTE0"/>
<name>A0A2H0YTE0_9BACT</name>
<organism evidence="1 2">
    <name type="scientific">Candidatus Kerfeldbacteria bacterium CG08_land_8_20_14_0_20_42_7</name>
    <dbReference type="NCBI Taxonomy" id="2014245"/>
    <lineage>
        <taxon>Bacteria</taxon>
        <taxon>Candidatus Kerfeldiibacteriota</taxon>
    </lineage>
</organism>
<dbReference type="Proteomes" id="UP000228711">
    <property type="component" value="Unassembled WGS sequence"/>
</dbReference>
<sequence>MVCSTLYGEILATAVYTDGSGLGPFIVKEVIKGNKEKVWVESEEGKGSTVNNLCLLFLDPTERHQSSSRK</sequence>
<evidence type="ECO:0000313" key="2">
    <source>
        <dbReference type="Proteomes" id="UP000228711"/>
    </source>
</evidence>
<evidence type="ECO:0000313" key="1">
    <source>
        <dbReference type="EMBL" id="PIS41720.1"/>
    </source>
</evidence>
<dbReference type="InterPro" id="IPR036890">
    <property type="entry name" value="HATPase_C_sf"/>
</dbReference>
<evidence type="ECO:0008006" key="3">
    <source>
        <dbReference type="Google" id="ProtNLM"/>
    </source>
</evidence>
<dbReference type="Gene3D" id="3.30.565.10">
    <property type="entry name" value="Histidine kinase-like ATPase, C-terminal domain"/>
    <property type="match status" value="1"/>
</dbReference>
<comment type="caution">
    <text evidence="1">The sequence shown here is derived from an EMBL/GenBank/DDBJ whole genome shotgun (WGS) entry which is preliminary data.</text>
</comment>
<gene>
    <name evidence="1" type="ORF">COT25_01575</name>
</gene>